<evidence type="ECO:0000313" key="3">
    <source>
        <dbReference type="EMBL" id="GBF90638.1"/>
    </source>
</evidence>
<keyword evidence="4" id="KW-1185">Reference proteome</keyword>
<dbReference type="PANTHER" id="PTHR24320:SF148">
    <property type="entry name" value="NAD(P)-BINDING ROSSMANN-FOLD SUPERFAMILY PROTEIN"/>
    <property type="match status" value="1"/>
</dbReference>
<gene>
    <name evidence="3" type="ORF">Rsub_03210</name>
</gene>
<dbReference type="InterPro" id="IPR036291">
    <property type="entry name" value="NAD(P)-bd_dom_sf"/>
</dbReference>
<dbReference type="InParanoid" id="A0A2V0NSJ1"/>
<comment type="caution">
    <text evidence="3">The sequence shown here is derived from an EMBL/GenBank/DDBJ whole genome shotgun (WGS) entry which is preliminary data.</text>
</comment>
<dbReference type="Pfam" id="PF00106">
    <property type="entry name" value="adh_short"/>
    <property type="match status" value="1"/>
</dbReference>
<dbReference type="EMBL" id="BDRX01000018">
    <property type="protein sequence ID" value="GBF90638.1"/>
    <property type="molecule type" value="Genomic_DNA"/>
</dbReference>
<protein>
    <submittedName>
        <fullName evidence="3">Uncharacterized protein</fullName>
    </submittedName>
</protein>
<comment type="similarity">
    <text evidence="1">Belongs to the short-chain dehydrogenases/reductases (SDR) family.</text>
</comment>
<evidence type="ECO:0000256" key="2">
    <source>
        <dbReference type="ARBA" id="ARBA00023002"/>
    </source>
</evidence>
<dbReference type="InterPro" id="IPR002347">
    <property type="entry name" value="SDR_fam"/>
</dbReference>
<name>A0A2V0NSJ1_9CHLO</name>
<dbReference type="Gene3D" id="3.40.50.720">
    <property type="entry name" value="NAD(P)-binding Rossmann-like Domain"/>
    <property type="match status" value="1"/>
</dbReference>
<sequence length="339" mass="35582">MSFKTKGGVASMPLTGMLGHFAGLRGASGYGASSTAEQVAGDWDGSGKTVLITGANTGLGLECARVLASRGAEVVIAVRDAAKGAAAAGKIRSRHPEARVSVLPLDLASLESVKAAAEEFKSAGRQLHILVLNAGVMACPFMRTADGHEMQFGTNHLGHFALVRHLEDALLSTARASGVPGRVVSLSSSAHFGPYAAEPIRSEADIDSEAGYSPWQAYGQSKLCNVLLARELHKRWKAEGKPLLAYACHPGVIPSSELFRHSKLPWVVQAPLLMALSPVFKSIAQGAATQTYLATSKDAAALSGEYFADVNLSPSSAPSHDVALSARLWEMSERMCGFA</sequence>
<dbReference type="PRINTS" id="PR00081">
    <property type="entry name" value="GDHRDH"/>
</dbReference>
<accession>A0A2V0NSJ1</accession>
<proteinExistence type="inferred from homology"/>
<dbReference type="OrthoDB" id="191139at2759"/>
<dbReference type="GO" id="GO:0016491">
    <property type="term" value="F:oxidoreductase activity"/>
    <property type="evidence" value="ECO:0007669"/>
    <property type="project" value="UniProtKB-KW"/>
</dbReference>
<dbReference type="AlphaFoldDB" id="A0A2V0NSJ1"/>
<dbReference type="FunCoup" id="A0A2V0NSJ1">
    <property type="interactions" value="1422"/>
</dbReference>
<evidence type="ECO:0000313" key="4">
    <source>
        <dbReference type="Proteomes" id="UP000247498"/>
    </source>
</evidence>
<dbReference type="STRING" id="307507.A0A2V0NSJ1"/>
<dbReference type="SUPFAM" id="SSF51735">
    <property type="entry name" value="NAD(P)-binding Rossmann-fold domains"/>
    <property type="match status" value="1"/>
</dbReference>
<reference evidence="3 4" key="1">
    <citation type="journal article" date="2018" name="Sci. Rep.">
        <title>Raphidocelis subcapitata (=Pseudokirchneriella subcapitata) provides an insight into genome evolution and environmental adaptations in the Sphaeropleales.</title>
        <authorList>
            <person name="Suzuki S."/>
            <person name="Yamaguchi H."/>
            <person name="Nakajima N."/>
            <person name="Kawachi M."/>
        </authorList>
    </citation>
    <scope>NUCLEOTIDE SEQUENCE [LARGE SCALE GENOMIC DNA]</scope>
    <source>
        <strain evidence="3 4">NIES-35</strain>
    </source>
</reference>
<dbReference type="CDD" id="cd05327">
    <property type="entry name" value="retinol-DH_like_SDR_c_like"/>
    <property type="match status" value="1"/>
</dbReference>
<dbReference type="Proteomes" id="UP000247498">
    <property type="component" value="Unassembled WGS sequence"/>
</dbReference>
<evidence type="ECO:0000256" key="1">
    <source>
        <dbReference type="ARBA" id="ARBA00006484"/>
    </source>
</evidence>
<dbReference type="PANTHER" id="PTHR24320">
    <property type="entry name" value="RETINOL DEHYDROGENASE"/>
    <property type="match status" value="1"/>
</dbReference>
<keyword evidence="2" id="KW-0560">Oxidoreductase</keyword>
<organism evidence="3 4">
    <name type="scientific">Raphidocelis subcapitata</name>
    <dbReference type="NCBI Taxonomy" id="307507"/>
    <lineage>
        <taxon>Eukaryota</taxon>
        <taxon>Viridiplantae</taxon>
        <taxon>Chlorophyta</taxon>
        <taxon>core chlorophytes</taxon>
        <taxon>Chlorophyceae</taxon>
        <taxon>CS clade</taxon>
        <taxon>Sphaeropleales</taxon>
        <taxon>Selenastraceae</taxon>
        <taxon>Raphidocelis</taxon>
    </lineage>
</organism>